<dbReference type="GO" id="GO:0016787">
    <property type="term" value="F:hydrolase activity"/>
    <property type="evidence" value="ECO:0007669"/>
    <property type="project" value="UniProtKB-KW"/>
</dbReference>
<gene>
    <name evidence="3" type="ORF">GYA37_03085</name>
</gene>
<dbReference type="AlphaFoldDB" id="A0A7X9HSW7"/>
<feature type="domain" description="AB hydrolase-1" evidence="1">
    <location>
        <begin position="24"/>
        <end position="121"/>
    </location>
</feature>
<name>A0A7X9HSW7_UNCKA</name>
<sequence>MIVDIKGVKVSYSRTCSSKTPKGTLVFLHGWGGSSQSWKPNISELKQNYDCIAIDMPGFSVSAQPDEIWGVEEYSKFIKDFAVSLNLNRFVLVGKSFGGRIGILYASKWSETLTHLILVAAAGLERRSLLDKIKVALAKIGKLPLSLLGFKNFELLREHFYKVIGVNRDSNNYKWEVKKLVTNTNLTEAAEKIPVPTLIVWGTNDVILPLKVGKELNHKIKGSILKQIKGGHNAHQESAEEFNYLVDKFLANNRGLVR</sequence>
<organism evidence="3 4">
    <name type="scientific">candidate division WWE3 bacterium</name>
    <dbReference type="NCBI Taxonomy" id="2053526"/>
    <lineage>
        <taxon>Bacteria</taxon>
        <taxon>Katanobacteria</taxon>
    </lineage>
</organism>
<evidence type="ECO:0000259" key="1">
    <source>
        <dbReference type="Pfam" id="PF00561"/>
    </source>
</evidence>
<protein>
    <submittedName>
        <fullName evidence="3">Alpha/beta hydrolase</fullName>
    </submittedName>
</protein>
<dbReference type="InterPro" id="IPR000073">
    <property type="entry name" value="AB_hydrolase_1"/>
</dbReference>
<dbReference type="Pfam" id="PF00561">
    <property type="entry name" value="Abhydrolase_1"/>
    <property type="match status" value="1"/>
</dbReference>
<dbReference type="PANTHER" id="PTHR43798">
    <property type="entry name" value="MONOACYLGLYCEROL LIPASE"/>
    <property type="match status" value="1"/>
</dbReference>
<dbReference type="Pfam" id="PF08386">
    <property type="entry name" value="Abhydrolase_4"/>
    <property type="match status" value="1"/>
</dbReference>
<accession>A0A7X9HSW7</accession>
<dbReference type="Gene3D" id="3.40.50.1820">
    <property type="entry name" value="alpha/beta hydrolase"/>
    <property type="match status" value="1"/>
</dbReference>
<evidence type="ECO:0000313" key="4">
    <source>
        <dbReference type="Proteomes" id="UP000590542"/>
    </source>
</evidence>
<evidence type="ECO:0000313" key="3">
    <source>
        <dbReference type="EMBL" id="NMB91807.1"/>
    </source>
</evidence>
<dbReference type="InterPro" id="IPR029058">
    <property type="entry name" value="AB_hydrolase_fold"/>
</dbReference>
<reference evidence="3 4" key="1">
    <citation type="journal article" date="2020" name="Biotechnol. Biofuels">
        <title>New insights from the biogas microbiome by comprehensive genome-resolved metagenomics of nearly 1600 species originating from multiple anaerobic digesters.</title>
        <authorList>
            <person name="Campanaro S."/>
            <person name="Treu L."/>
            <person name="Rodriguez-R L.M."/>
            <person name="Kovalovszki A."/>
            <person name="Ziels R.M."/>
            <person name="Maus I."/>
            <person name="Zhu X."/>
            <person name="Kougias P.G."/>
            <person name="Basile A."/>
            <person name="Luo G."/>
            <person name="Schluter A."/>
            <person name="Konstantinidis K.T."/>
            <person name="Angelidaki I."/>
        </authorList>
    </citation>
    <scope>NUCLEOTIDE SEQUENCE [LARGE SCALE GENOMIC DNA]</scope>
    <source>
        <strain evidence="3">AS27yjCOA_202</strain>
    </source>
</reference>
<feature type="domain" description="Peptidase S33 tripeptidyl aminopeptidase-like C-terminal" evidence="2">
    <location>
        <begin position="173"/>
        <end position="252"/>
    </location>
</feature>
<dbReference type="Proteomes" id="UP000590542">
    <property type="component" value="Unassembled WGS sequence"/>
</dbReference>
<keyword evidence="3" id="KW-0378">Hydrolase</keyword>
<dbReference type="InterPro" id="IPR050266">
    <property type="entry name" value="AB_hydrolase_sf"/>
</dbReference>
<evidence type="ECO:0000259" key="2">
    <source>
        <dbReference type="Pfam" id="PF08386"/>
    </source>
</evidence>
<proteinExistence type="predicted"/>
<dbReference type="InterPro" id="IPR013595">
    <property type="entry name" value="Pept_S33_TAP-like_C"/>
</dbReference>
<comment type="caution">
    <text evidence="3">The sequence shown here is derived from an EMBL/GenBank/DDBJ whole genome shotgun (WGS) entry which is preliminary data.</text>
</comment>
<dbReference type="PRINTS" id="PR00111">
    <property type="entry name" value="ABHYDROLASE"/>
</dbReference>
<dbReference type="SUPFAM" id="SSF53474">
    <property type="entry name" value="alpha/beta-Hydrolases"/>
    <property type="match status" value="1"/>
</dbReference>
<dbReference type="EMBL" id="JAAZNV010000009">
    <property type="protein sequence ID" value="NMB91807.1"/>
    <property type="molecule type" value="Genomic_DNA"/>
</dbReference>